<proteinExistence type="predicted"/>
<sequence>MRLRNDQLPAQLNKSLAPVYLLSGDEPLQLGEAADQVRQAARSQGFSERSILVIFLNTVSCFVET</sequence>
<comment type="caution">
    <text evidence="1">The sequence shown here is derived from an EMBL/GenBank/DDBJ whole genome shotgun (WGS) entry which is preliminary data.</text>
</comment>
<gene>
    <name evidence="1" type="ORF">Ga0076813_10123</name>
</gene>
<organism evidence="1 2">
    <name type="scientific">endosymbiont of Ridgeia piscesae</name>
    <dbReference type="NCBI Taxonomy" id="54398"/>
    <lineage>
        <taxon>Bacteria</taxon>
        <taxon>Pseudomonadati</taxon>
        <taxon>Pseudomonadota</taxon>
        <taxon>Gammaproteobacteria</taxon>
        <taxon>sulfur-oxidizing symbionts</taxon>
    </lineage>
</organism>
<evidence type="ECO:0008006" key="3">
    <source>
        <dbReference type="Google" id="ProtNLM"/>
    </source>
</evidence>
<dbReference type="Proteomes" id="UP000051276">
    <property type="component" value="Unassembled WGS sequence"/>
</dbReference>
<dbReference type="EMBL" id="LMXI01000682">
    <property type="protein sequence ID" value="KRT56704.1"/>
    <property type="molecule type" value="Genomic_DNA"/>
</dbReference>
<evidence type="ECO:0000313" key="2">
    <source>
        <dbReference type="Proteomes" id="UP000051276"/>
    </source>
</evidence>
<accession>A0A0T5Z1K5</accession>
<name>A0A0T5Z1K5_9GAMM</name>
<dbReference type="SUPFAM" id="SSF52540">
    <property type="entry name" value="P-loop containing nucleoside triphosphate hydrolases"/>
    <property type="match status" value="1"/>
</dbReference>
<dbReference type="RefSeq" id="WP_057957330.1">
    <property type="nucleotide sequence ID" value="NZ_KQ557057.1"/>
</dbReference>
<dbReference type="AlphaFoldDB" id="A0A0T5Z1K5"/>
<evidence type="ECO:0000313" key="1">
    <source>
        <dbReference type="EMBL" id="KRT56704.1"/>
    </source>
</evidence>
<protein>
    <recommendedName>
        <fullName evidence="3">DNA polymerase III, delta subunit</fullName>
    </recommendedName>
</protein>
<dbReference type="Gene3D" id="3.40.50.300">
    <property type="entry name" value="P-loop containing nucleotide triphosphate hydrolases"/>
    <property type="match status" value="1"/>
</dbReference>
<dbReference type="InterPro" id="IPR027417">
    <property type="entry name" value="P-loop_NTPase"/>
</dbReference>
<reference evidence="1 2" key="1">
    <citation type="submission" date="2015-11" db="EMBL/GenBank/DDBJ databases">
        <title>The genome of Candidatus Endoriftia persephone in Ridgeia piscesae and population structure of the North Eastern Pacific vestimentiferan symbionts.</title>
        <authorList>
            <person name="Perez M."/>
            <person name="Juniper K.S."/>
        </authorList>
    </citation>
    <scope>NUCLEOTIDE SEQUENCE [LARGE SCALE GENOMIC DNA]</scope>
    <source>
        <strain evidence="1">Ind10</strain>
    </source>
</reference>
<dbReference type="PATRIC" id="fig|54398.4.peg.3678"/>